<dbReference type="AlphaFoldDB" id="A0A5C8NZZ3"/>
<dbReference type="EMBL" id="VDUW01000002">
    <property type="protein sequence ID" value="TXL66647.1"/>
    <property type="molecule type" value="Genomic_DNA"/>
</dbReference>
<feature type="compositionally biased region" description="Acidic residues" evidence="1">
    <location>
        <begin position="272"/>
        <end position="284"/>
    </location>
</feature>
<dbReference type="Gene3D" id="2.70.70.10">
    <property type="entry name" value="Glucose Permease (Domain IIA)"/>
    <property type="match status" value="1"/>
</dbReference>
<comment type="caution">
    <text evidence="4">The sequence shown here is derived from an EMBL/GenBank/DDBJ whole genome shotgun (WGS) entry which is preliminary data.</text>
</comment>
<dbReference type="CDD" id="cd12797">
    <property type="entry name" value="M23_peptidase"/>
    <property type="match status" value="1"/>
</dbReference>
<keyword evidence="2" id="KW-0472">Membrane</keyword>
<name>A0A5C8NZZ3_9BACI</name>
<dbReference type="Pfam" id="PF01551">
    <property type="entry name" value="Peptidase_M23"/>
    <property type="match status" value="1"/>
</dbReference>
<protein>
    <submittedName>
        <fullName evidence="4">M23 family metallopeptidase</fullName>
    </submittedName>
</protein>
<evidence type="ECO:0000256" key="1">
    <source>
        <dbReference type="SAM" id="MobiDB-lite"/>
    </source>
</evidence>
<proteinExistence type="predicted"/>
<sequence>MKEENKGTPKNKWSNLYRKKWFFPAIYLGVAALLLSGVIWFQSTNKEEAAEDPAKGDLYEPNMHDEDAVPVMDQDEVIQMPVKEDVKAQVVTKFYDYDAEKEERLDALVFHNSRYYQSTGIDLRTEDDDAFDVLASLSGTVAEIKEDPLLGNVVSLEHGDEVMTYYASLGEVDVKAGDKVKQGDVLGTAGKNLFGKDNGVHVHFELRKNDQQVNPEKYFNQPVSKIEVKEEKPVEGAEEPSEEPSKEESDQSVNEDEDPQGDSNEEKSDEKPSEDEDEESENDEASDKNAESDDKQNDNPLNDDKKSDDEKDNE</sequence>
<dbReference type="PANTHER" id="PTHR21666:SF291">
    <property type="entry name" value="STAGE II SPORULATION PROTEIN Q"/>
    <property type="match status" value="1"/>
</dbReference>
<dbReference type="GO" id="GO:0004222">
    <property type="term" value="F:metalloendopeptidase activity"/>
    <property type="evidence" value="ECO:0007669"/>
    <property type="project" value="TreeGrafter"/>
</dbReference>
<feature type="transmembrane region" description="Helical" evidence="2">
    <location>
        <begin position="21"/>
        <end position="41"/>
    </location>
</feature>
<feature type="compositionally biased region" description="Basic and acidic residues" evidence="1">
    <location>
        <begin position="226"/>
        <end position="235"/>
    </location>
</feature>
<reference evidence="4 5" key="1">
    <citation type="submission" date="2019-06" db="EMBL/GenBank/DDBJ databases">
        <title>Cerasibacillus sp. nov., isolated from maize field.</title>
        <authorList>
            <person name="Lin S.-Y."/>
            <person name="Tsai C.-F."/>
            <person name="Young C.-C."/>
        </authorList>
    </citation>
    <scope>NUCLEOTIDE SEQUENCE [LARGE SCALE GENOMIC DNA]</scope>
    <source>
        <strain evidence="4 5">CC-CFT480</strain>
    </source>
</reference>
<feature type="compositionally biased region" description="Basic and acidic residues" evidence="1">
    <location>
        <begin position="285"/>
        <end position="314"/>
    </location>
</feature>
<keyword evidence="2" id="KW-0812">Transmembrane</keyword>
<evidence type="ECO:0000313" key="4">
    <source>
        <dbReference type="EMBL" id="TXL66647.1"/>
    </source>
</evidence>
<keyword evidence="2" id="KW-1133">Transmembrane helix</keyword>
<organism evidence="4 5">
    <name type="scientific">Cerasibacillus terrae</name>
    <dbReference type="NCBI Taxonomy" id="2498845"/>
    <lineage>
        <taxon>Bacteria</taxon>
        <taxon>Bacillati</taxon>
        <taxon>Bacillota</taxon>
        <taxon>Bacilli</taxon>
        <taxon>Bacillales</taxon>
        <taxon>Bacillaceae</taxon>
        <taxon>Cerasibacillus</taxon>
    </lineage>
</organism>
<dbReference type="InterPro" id="IPR050570">
    <property type="entry name" value="Cell_wall_metabolism_enzyme"/>
</dbReference>
<gene>
    <name evidence="4" type="ORF">FHP05_04490</name>
</gene>
<dbReference type="OrthoDB" id="2050153at2"/>
<evidence type="ECO:0000259" key="3">
    <source>
        <dbReference type="Pfam" id="PF01551"/>
    </source>
</evidence>
<dbReference type="InterPro" id="IPR011055">
    <property type="entry name" value="Dup_hybrid_motif"/>
</dbReference>
<evidence type="ECO:0000256" key="2">
    <source>
        <dbReference type="SAM" id="Phobius"/>
    </source>
</evidence>
<dbReference type="InterPro" id="IPR016047">
    <property type="entry name" value="M23ase_b-sheet_dom"/>
</dbReference>
<feature type="domain" description="M23ase beta-sheet core" evidence="3">
    <location>
        <begin position="118"/>
        <end position="215"/>
    </location>
</feature>
<accession>A0A5C8NZZ3</accession>
<dbReference type="Proteomes" id="UP000321574">
    <property type="component" value="Unassembled WGS sequence"/>
</dbReference>
<dbReference type="RefSeq" id="WP_147666046.1">
    <property type="nucleotide sequence ID" value="NZ_VDUW01000002.1"/>
</dbReference>
<feature type="region of interest" description="Disordered" evidence="1">
    <location>
        <begin position="213"/>
        <end position="314"/>
    </location>
</feature>
<evidence type="ECO:0000313" key="5">
    <source>
        <dbReference type="Proteomes" id="UP000321574"/>
    </source>
</evidence>
<dbReference type="SUPFAM" id="SSF51261">
    <property type="entry name" value="Duplicated hybrid motif"/>
    <property type="match status" value="1"/>
</dbReference>
<dbReference type="PANTHER" id="PTHR21666">
    <property type="entry name" value="PEPTIDASE-RELATED"/>
    <property type="match status" value="1"/>
</dbReference>
<keyword evidence="5" id="KW-1185">Reference proteome</keyword>